<comment type="caution">
    <text evidence="2">The sequence shown here is derived from an EMBL/GenBank/DDBJ whole genome shotgun (WGS) entry which is preliminary data.</text>
</comment>
<dbReference type="InterPro" id="IPR029044">
    <property type="entry name" value="Nucleotide-diphossugar_trans"/>
</dbReference>
<sequence length="310" mass="33229">MLSLSAVVCSVGRPEILANALESLVAQRESGAVSELIVVARADDLATHVAAAKFGARVVQVDLPGFAAALTAGYRAASCDIVAFCDDDAIPEATWASRHLAAYVHHRVGGVGGRDNIQGDVSVDEGVRVGLITRFGAITSGHHRGGGSARSTHSLKGANMSMRRLAVNQLDLGEVVKGVGAQYRSELVLSSFIRAQGYALIYDPSCQVNHFPAERGSGDGRRELTVERVRAMAWNEMVGVGLVADWLGFRAYIARRVLLGTELQPGLGWGLRSQFGGRPGLRMFVVNVSATLGQARQVLRYCEEVRRSFR</sequence>
<organism evidence="2 3">
    <name type="scientific">Nocardioides bruguierae</name>
    <dbReference type="NCBI Taxonomy" id="2945102"/>
    <lineage>
        <taxon>Bacteria</taxon>
        <taxon>Bacillati</taxon>
        <taxon>Actinomycetota</taxon>
        <taxon>Actinomycetes</taxon>
        <taxon>Propionibacteriales</taxon>
        <taxon>Nocardioidaceae</taxon>
        <taxon>Nocardioides</taxon>
    </lineage>
</organism>
<protein>
    <submittedName>
        <fullName evidence="2">Glycosyltransferase</fullName>
        <ecNumber evidence="2">2.4.-.-</ecNumber>
    </submittedName>
</protein>
<evidence type="ECO:0000313" key="3">
    <source>
        <dbReference type="Proteomes" id="UP001139485"/>
    </source>
</evidence>
<evidence type="ECO:0000259" key="1">
    <source>
        <dbReference type="Pfam" id="PF00535"/>
    </source>
</evidence>
<dbReference type="CDD" id="cd00761">
    <property type="entry name" value="Glyco_tranf_GTA_type"/>
    <property type="match status" value="1"/>
</dbReference>
<dbReference type="SUPFAM" id="SSF53448">
    <property type="entry name" value="Nucleotide-diphospho-sugar transferases"/>
    <property type="match status" value="1"/>
</dbReference>
<dbReference type="GO" id="GO:0016757">
    <property type="term" value="F:glycosyltransferase activity"/>
    <property type="evidence" value="ECO:0007669"/>
    <property type="project" value="UniProtKB-KW"/>
</dbReference>
<keyword evidence="3" id="KW-1185">Reference proteome</keyword>
<keyword evidence="2" id="KW-0808">Transferase</keyword>
<evidence type="ECO:0000313" key="2">
    <source>
        <dbReference type="EMBL" id="MCM0621831.1"/>
    </source>
</evidence>
<dbReference type="EMBL" id="JAMOIL010000023">
    <property type="protein sequence ID" value="MCM0621831.1"/>
    <property type="molecule type" value="Genomic_DNA"/>
</dbReference>
<gene>
    <name evidence="2" type="ORF">M8330_16190</name>
</gene>
<dbReference type="Gene3D" id="3.90.550.10">
    <property type="entry name" value="Spore Coat Polysaccharide Biosynthesis Protein SpsA, Chain A"/>
    <property type="match status" value="1"/>
</dbReference>
<accession>A0A9X2IFG7</accession>
<dbReference type="Proteomes" id="UP001139485">
    <property type="component" value="Unassembled WGS sequence"/>
</dbReference>
<dbReference type="AlphaFoldDB" id="A0A9X2IFG7"/>
<reference evidence="2" key="1">
    <citation type="submission" date="2022-05" db="EMBL/GenBank/DDBJ databases">
        <authorList>
            <person name="Tuo L."/>
        </authorList>
    </citation>
    <scope>NUCLEOTIDE SEQUENCE</scope>
    <source>
        <strain evidence="2">BSK12Z-4</strain>
    </source>
</reference>
<feature type="domain" description="Glycosyltransferase 2-like" evidence="1">
    <location>
        <begin position="5"/>
        <end position="120"/>
    </location>
</feature>
<dbReference type="InterPro" id="IPR001173">
    <property type="entry name" value="Glyco_trans_2-like"/>
</dbReference>
<proteinExistence type="predicted"/>
<dbReference type="RefSeq" id="WP_250828193.1">
    <property type="nucleotide sequence ID" value="NZ_JAMOIL010000023.1"/>
</dbReference>
<keyword evidence="2" id="KW-0328">Glycosyltransferase</keyword>
<dbReference type="Pfam" id="PF00535">
    <property type="entry name" value="Glycos_transf_2"/>
    <property type="match status" value="1"/>
</dbReference>
<dbReference type="EC" id="2.4.-.-" evidence="2"/>
<name>A0A9X2IFG7_9ACTN</name>